<dbReference type="EMBL" id="BONX01000063">
    <property type="protein sequence ID" value="GIH01033.1"/>
    <property type="molecule type" value="Genomic_DNA"/>
</dbReference>
<dbReference type="RefSeq" id="WP_203862325.1">
    <property type="nucleotide sequence ID" value="NZ_BAAAZQ010000034.1"/>
</dbReference>
<evidence type="ECO:0000313" key="4">
    <source>
        <dbReference type="Proteomes" id="UP000621500"/>
    </source>
</evidence>
<name>A0ABQ4F287_9ACTN</name>
<accession>A0ABQ4F287</accession>
<comment type="caution">
    <text evidence="3">The sequence shown here is derived from an EMBL/GenBank/DDBJ whole genome shotgun (WGS) entry which is preliminary data.</text>
</comment>
<dbReference type="Gene3D" id="2.60.40.290">
    <property type="match status" value="1"/>
</dbReference>
<protein>
    <recommendedName>
        <fullName evidence="2">CBM2 domain-containing protein</fullName>
    </recommendedName>
</protein>
<dbReference type="InterPro" id="IPR012291">
    <property type="entry name" value="CBM2_carb-bd_dom_sf"/>
</dbReference>
<evidence type="ECO:0000256" key="1">
    <source>
        <dbReference type="SAM" id="SignalP"/>
    </source>
</evidence>
<keyword evidence="1" id="KW-0732">Signal</keyword>
<gene>
    <name evidence="3" type="ORF">Pma05_76050</name>
</gene>
<dbReference type="SMART" id="SM00637">
    <property type="entry name" value="CBD_II"/>
    <property type="match status" value="1"/>
</dbReference>
<feature type="signal peptide" evidence="1">
    <location>
        <begin position="1"/>
        <end position="34"/>
    </location>
</feature>
<dbReference type="Proteomes" id="UP000621500">
    <property type="component" value="Unassembled WGS sequence"/>
</dbReference>
<proteinExistence type="predicted"/>
<evidence type="ECO:0000259" key="2">
    <source>
        <dbReference type="PROSITE" id="PS51173"/>
    </source>
</evidence>
<dbReference type="PROSITE" id="PS51173">
    <property type="entry name" value="CBM2"/>
    <property type="match status" value="1"/>
</dbReference>
<feature type="chain" id="PRO_5045550893" description="CBM2 domain-containing protein" evidence="1">
    <location>
        <begin position="35"/>
        <end position="142"/>
    </location>
</feature>
<dbReference type="InterPro" id="IPR001919">
    <property type="entry name" value="CBD2"/>
</dbReference>
<sequence length="142" mass="15064">MRDRPSRVARWVRVLLVPTLAAVLTAASGTVANAAADPAPCGVRYQVTGAFPPGMQAQLTITNRGQAEINGWTLRFSFPDKQPLYFFGAELVSRSAGTVTTRDLGYNAVVPPNGSVTIGYLTVLPAPTPTDFAVNDAPCQTE</sequence>
<dbReference type="SUPFAM" id="SSF49384">
    <property type="entry name" value="Carbohydrate-binding domain"/>
    <property type="match status" value="1"/>
</dbReference>
<dbReference type="InterPro" id="IPR008965">
    <property type="entry name" value="CBM2/CBM3_carb-bd_dom_sf"/>
</dbReference>
<dbReference type="Pfam" id="PF00553">
    <property type="entry name" value="CBM_2"/>
    <property type="match status" value="1"/>
</dbReference>
<keyword evidence="4" id="KW-1185">Reference proteome</keyword>
<reference evidence="3 4" key="1">
    <citation type="submission" date="2021-01" db="EMBL/GenBank/DDBJ databases">
        <title>Whole genome shotgun sequence of Plantactinospora mayteni NBRC 109088.</title>
        <authorList>
            <person name="Komaki H."/>
            <person name="Tamura T."/>
        </authorList>
    </citation>
    <scope>NUCLEOTIDE SEQUENCE [LARGE SCALE GENOMIC DNA]</scope>
    <source>
        <strain evidence="3 4">NBRC 109088</strain>
    </source>
</reference>
<feature type="domain" description="CBM2" evidence="2">
    <location>
        <begin position="34"/>
        <end position="142"/>
    </location>
</feature>
<organism evidence="3 4">
    <name type="scientific">Plantactinospora mayteni</name>
    <dbReference type="NCBI Taxonomy" id="566021"/>
    <lineage>
        <taxon>Bacteria</taxon>
        <taxon>Bacillati</taxon>
        <taxon>Actinomycetota</taxon>
        <taxon>Actinomycetes</taxon>
        <taxon>Micromonosporales</taxon>
        <taxon>Micromonosporaceae</taxon>
        <taxon>Plantactinospora</taxon>
    </lineage>
</organism>
<evidence type="ECO:0000313" key="3">
    <source>
        <dbReference type="EMBL" id="GIH01033.1"/>
    </source>
</evidence>